<name>A0AAD4AMF1_9GAMM</name>
<accession>A0AAD4AMF1</accession>
<dbReference type="Proteomes" id="UP000016487">
    <property type="component" value="Unassembled WGS sequence"/>
</dbReference>
<dbReference type="AlphaFoldDB" id="A0AAD4AMF1"/>
<sequence length="40" mass="4170">MTGAAPRLVAVTKWVQFLAVSQSLLLVGPKTKQGSLNSTA</sequence>
<gene>
    <name evidence="1" type="ORF">PCIT_a1530</name>
</gene>
<reference evidence="1" key="1">
    <citation type="journal article" date="2012" name="J. Bacteriol.">
        <title>Genome sequences of type strains of seven species of the marine bacterium Pseudoalteromonas.</title>
        <authorList>
            <person name="Xie B.B."/>
            <person name="Shu Y.L."/>
            <person name="Qin Q.L."/>
            <person name="Rong J.C."/>
            <person name="Zhang X.Y."/>
            <person name="Chen X.L."/>
            <person name="Shi M."/>
            <person name="He H.L."/>
            <person name="Zhou B.C."/>
            <person name="Zhang Y.Z."/>
        </authorList>
    </citation>
    <scope>NUCLEOTIDE SEQUENCE</scope>
    <source>
        <strain evidence="1">DSM 8771</strain>
    </source>
</reference>
<dbReference type="EMBL" id="AHBZ03000012">
    <property type="protein sequence ID" value="KAF7775356.1"/>
    <property type="molecule type" value="Genomic_DNA"/>
</dbReference>
<reference evidence="1" key="2">
    <citation type="submission" date="2015-03" db="EMBL/GenBank/DDBJ databases">
        <title>Genome sequence of Pseudoalteromonas citrea.</title>
        <authorList>
            <person name="Xie B.-B."/>
            <person name="Rong J.-C."/>
            <person name="Qin Q.-L."/>
            <person name="Zhang Y.-Z."/>
        </authorList>
    </citation>
    <scope>NUCLEOTIDE SEQUENCE</scope>
    <source>
        <strain evidence="1">DSM 8771</strain>
    </source>
</reference>
<proteinExistence type="predicted"/>
<evidence type="ECO:0000313" key="1">
    <source>
        <dbReference type="EMBL" id="KAF7775356.1"/>
    </source>
</evidence>
<organism evidence="1 2">
    <name type="scientific">Pseudoalteromonas citrea</name>
    <dbReference type="NCBI Taxonomy" id="43655"/>
    <lineage>
        <taxon>Bacteria</taxon>
        <taxon>Pseudomonadati</taxon>
        <taxon>Pseudomonadota</taxon>
        <taxon>Gammaproteobacteria</taxon>
        <taxon>Alteromonadales</taxon>
        <taxon>Pseudoalteromonadaceae</taxon>
        <taxon>Pseudoalteromonas</taxon>
    </lineage>
</organism>
<comment type="caution">
    <text evidence="1">The sequence shown here is derived from an EMBL/GenBank/DDBJ whole genome shotgun (WGS) entry which is preliminary data.</text>
</comment>
<protein>
    <submittedName>
        <fullName evidence="1">Uncharacterized protein</fullName>
    </submittedName>
</protein>
<evidence type="ECO:0000313" key="2">
    <source>
        <dbReference type="Proteomes" id="UP000016487"/>
    </source>
</evidence>